<proteinExistence type="inferred from homology"/>
<feature type="binding site" evidence="9">
    <location>
        <position position="98"/>
    </location>
    <ligand>
        <name>a divalent metal cation</name>
        <dbReference type="ChEBI" id="CHEBI:60240"/>
    </ligand>
</feature>
<comment type="similarity">
    <text evidence="4 9">Belongs to the SurE nucleotidase family.</text>
</comment>
<keyword evidence="8 9" id="KW-0378">Hydrolase</keyword>
<dbReference type="NCBIfam" id="NF001492">
    <property type="entry name" value="PRK00346.2-2"/>
    <property type="match status" value="1"/>
</dbReference>
<dbReference type="EC" id="3.1.3.5" evidence="9"/>
<gene>
    <name evidence="9" type="primary">surE</name>
</gene>
<evidence type="ECO:0000256" key="7">
    <source>
        <dbReference type="ARBA" id="ARBA00022741"/>
    </source>
</evidence>
<feature type="binding site" evidence="9">
    <location>
        <position position="42"/>
    </location>
    <ligand>
        <name>a divalent metal cation</name>
        <dbReference type="ChEBI" id="CHEBI:60240"/>
    </ligand>
</feature>
<comment type="subcellular location">
    <subcellularLocation>
        <location evidence="3 9">Cytoplasm</location>
    </subcellularLocation>
</comment>
<evidence type="ECO:0000256" key="9">
    <source>
        <dbReference type="HAMAP-Rule" id="MF_00060"/>
    </source>
</evidence>
<protein>
    <recommendedName>
        <fullName evidence="9">5'-nucleotidase SurE</fullName>
        <ecNumber evidence="9">3.1.3.5</ecNumber>
    </recommendedName>
    <alternativeName>
        <fullName evidence="9">Nucleoside 5'-monophosphate phosphohydrolase</fullName>
    </alternativeName>
</protein>
<comment type="cofactor">
    <cofactor evidence="2">
        <name>Mg(2+)</name>
        <dbReference type="ChEBI" id="CHEBI:18420"/>
    </cofactor>
</comment>
<feature type="domain" description="Survival protein SurE-like phosphatase/nucleotidase" evidence="10">
    <location>
        <begin position="6"/>
        <end position="189"/>
    </location>
</feature>
<dbReference type="HAMAP" id="MF_00060">
    <property type="entry name" value="SurE"/>
    <property type="match status" value="1"/>
</dbReference>
<dbReference type="InterPro" id="IPR036523">
    <property type="entry name" value="SurE-like_sf"/>
</dbReference>
<dbReference type="GO" id="GO:0005737">
    <property type="term" value="C:cytoplasm"/>
    <property type="evidence" value="ECO:0007669"/>
    <property type="project" value="UniProtKB-SubCell"/>
</dbReference>
<dbReference type="AlphaFoldDB" id="S4W9Y3"/>
<dbReference type="InterPro" id="IPR030048">
    <property type="entry name" value="SurE"/>
</dbReference>
<evidence type="ECO:0000256" key="3">
    <source>
        <dbReference type="ARBA" id="ARBA00004496"/>
    </source>
</evidence>
<feature type="binding site" evidence="9">
    <location>
        <position position="12"/>
    </location>
    <ligand>
        <name>a divalent metal cation</name>
        <dbReference type="ChEBI" id="CHEBI:60240"/>
    </ligand>
</feature>
<evidence type="ECO:0000256" key="4">
    <source>
        <dbReference type="ARBA" id="ARBA00011062"/>
    </source>
</evidence>
<dbReference type="PANTHER" id="PTHR30457">
    <property type="entry name" value="5'-NUCLEOTIDASE SURE"/>
    <property type="match status" value="1"/>
</dbReference>
<evidence type="ECO:0000256" key="5">
    <source>
        <dbReference type="ARBA" id="ARBA00022490"/>
    </source>
</evidence>
<dbReference type="NCBIfam" id="TIGR00087">
    <property type="entry name" value="surE"/>
    <property type="match status" value="1"/>
</dbReference>
<dbReference type="SUPFAM" id="SSF64167">
    <property type="entry name" value="SurE-like"/>
    <property type="match status" value="1"/>
</dbReference>
<evidence type="ECO:0000256" key="1">
    <source>
        <dbReference type="ARBA" id="ARBA00000815"/>
    </source>
</evidence>
<dbReference type="FunFam" id="3.40.1210.10:FF:000001">
    <property type="entry name" value="5'/3'-nucleotidase SurE"/>
    <property type="match status" value="1"/>
</dbReference>
<evidence type="ECO:0000256" key="2">
    <source>
        <dbReference type="ARBA" id="ARBA00001946"/>
    </source>
</evidence>
<dbReference type="Gene3D" id="3.40.1210.10">
    <property type="entry name" value="Survival protein SurE-like phosphatase/nucleotidase"/>
    <property type="match status" value="1"/>
</dbReference>
<accession>S4W9Y3</accession>
<dbReference type="Pfam" id="PF01975">
    <property type="entry name" value="SurE"/>
    <property type="match status" value="1"/>
</dbReference>
<dbReference type="GO" id="GO:0046872">
    <property type="term" value="F:metal ion binding"/>
    <property type="evidence" value="ECO:0007669"/>
    <property type="project" value="UniProtKB-UniRule"/>
</dbReference>
<keyword evidence="5 9" id="KW-0963">Cytoplasm</keyword>
<name>S4W9Y3_9BACT</name>
<dbReference type="GO" id="GO:0000166">
    <property type="term" value="F:nucleotide binding"/>
    <property type="evidence" value="ECO:0007669"/>
    <property type="project" value="UniProtKB-KW"/>
</dbReference>
<dbReference type="InterPro" id="IPR002828">
    <property type="entry name" value="SurE-like_Pase/nucleotidase"/>
</dbReference>
<feature type="binding site" evidence="9">
    <location>
        <position position="11"/>
    </location>
    <ligand>
        <name>a divalent metal cation</name>
        <dbReference type="ChEBI" id="CHEBI:60240"/>
    </ligand>
</feature>
<reference evidence="11" key="1">
    <citation type="journal article" date="2014" name="ISME J.">
        <title>Genomic properties of Marine Group A bacteria indicate a role in the marine sulfur cycle.</title>
        <authorList>
            <person name="Wright J.J."/>
            <person name="Mewis K."/>
            <person name="Hanson N.W."/>
            <person name="Konwar K.M."/>
            <person name="Maas K.R."/>
            <person name="Hallam S.J."/>
        </authorList>
    </citation>
    <scope>NUCLEOTIDE SEQUENCE</scope>
</reference>
<sequence length="254" mass="27535">MTKPRILITNDDGIHAPGIFALWEAMSEIGDVTVVAPNTEKSAVGHAITISDPIRIQEITRHGGFTGYSVDGTPGDCVKVAIHSILDQPPDLVVSGINMGANVGTNILYSGTVSAANLGTMLGFNSIAFSLDAIKDGDFSASKPIAQKVAKLVLKNSLPNGTLLNVNIPNCEASDIQGFQVTKQGSEFFQDWLESREDPRGRTYFWMTGKIINTDDQMDLDGFALGKNYVSLTPIHYQLTNESFLDELNTWNVK</sequence>
<dbReference type="EMBL" id="KF170418">
    <property type="protein sequence ID" value="AGO87905.1"/>
    <property type="molecule type" value="Genomic_DNA"/>
</dbReference>
<dbReference type="NCBIfam" id="NF001490">
    <property type="entry name" value="PRK00346.1-4"/>
    <property type="match status" value="1"/>
</dbReference>
<keyword evidence="6 9" id="KW-0479">Metal-binding</keyword>
<organism evidence="11">
    <name type="scientific">uncultured bacterium FPPS_57A9</name>
    <dbReference type="NCBI Taxonomy" id="1343847"/>
    <lineage>
        <taxon>Bacteria</taxon>
        <taxon>environmental samples</taxon>
    </lineage>
</organism>
<comment type="catalytic activity">
    <reaction evidence="1 9">
        <text>a ribonucleoside 5'-phosphate + H2O = a ribonucleoside + phosphate</text>
        <dbReference type="Rhea" id="RHEA:12484"/>
        <dbReference type="ChEBI" id="CHEBI:15377"/>
        <dbReference type="ChEBI" id="CHEBI:18254"/>
        <dbReference type="ChEBI" id="CHEBI:43474"/>
        <dbReference type="ChEBI" id="CHEBI:58043"/>
        <dbReference type="EC" id="3.1.3.5"/>
    </reaction>
</comment>
<evidence type="ECO:0000313" key="11">
    <source>
        <dbReference type="EMBL" id="AGO87905.1"/>
    </source>
</evidence>
<evidence type="ECO:0000256" key="6">
    <source>
        <dbReference type="ARBA" id="ARBA00022723"/>
    </source>
</evidence>
<comment type="function">
    <text evidence="9">Nucleotidase that shows phosphatase activity on nucleoside 5'-monophosphates.</text>
</comment>
<evidence type="ECO:0000256" key="8">
    <source>
        <dbReference type="ARBA" id="ARBA00022801"/>
    </source>
</evidence>
<evidence type="ECO:0000259" key="10">
    <source>
        <dbReference type="Pfam" id="PF01975"/>
    </source>
</evidence>
<comment type="cofactor">
    <cofactor evidence="9">
        <name>a divalent metal cation</name>
        <dbReference type="ChEBI" id="CHEBI:60240"/>
    </cofactor>
    <text evidence="9">Binds 1 divalent metal cation per subunit.</text>
</comment>
<dbReference type="PANTHER" id="PTHR30457:SF0">
    <property type="entry name" value="PHOSPHATASE, PUTATIVE (AFU_ORTHOLOGUE AFUA_4G01070)-RELATED"/>
    <property type="match status" value="1"/>
</dbReference>
<dbReference type="GO" id="GO:0008253">
    <property type="term" value="F:5'-nucleotidase activity"/>
    <property type="evidence" value="ECO:0007669"/>
    <property type="project" value="UniProtKB-UniRule"/>
</dbReference>
<keyword evidence="7 9" id="KW-0547">Nucleotide-binding</keyword>